<evidence type="ECO:0000256" key="4">
    <source>
        <dbReference type="ARBA" id="ARBA00022527"/>
    </source>
</evidence>
<dbReference type="InterPro" id="IPR000719">
    <property type="entry name" value="Prot_kinase_dom"/>
</dbReference>
<dbReference type="SUPFAM" id="SSF56112">
    <property type="entry name" value="Protein kinase-like (PK-like)"/>
    <property type="match status" value="1"/>
</dbReference>
<dbReference type="GO" id="GO:0005634">
    <property type="term" value="C:nucleus"/>
    <property type="evidence" value="ECO:0007669"/>
    <property type="project" value="TreeGrafter"/>
</dbReference>
<comment type="catalytic activity">
    <reaction evidence="10">
        <text>L-threonyl-[protein] + ATP = O-phospho-L-threonyl-[protein] + ADP + H(+)</text>
        <dbReference type="Rhea" id="RHEA:46608"/>
        <dbReference type="Rhea" id="RHEA-COMP:11060"/>
        <dbReference type="Rhea" id="RHEA-COMP:11605"/>
        <dbReference type="ChEBI" id="CHEBI:15378"/>
        <dbReference type="ChEBI" id="CHEBI:30013"/>
        <dbReference type="ChEBI" id="CHEBI:30616"/>
        <dbReference type="ChEBI" id="CHEBI:61977"/>
        <dbReference type="ChEBI" id="CHEBI:456216"/>
        <dbReference type="EC" id="2.7.11.1"/>
    </reaction>
</comment>
<evidence type="ECO:0000256" key="5">
    <source>
        <dbReference type="ARBA" id="ARBA00022679"/>
    </source>
</evidence>
<organism evidence="15 16">
    <name type="scientific">Oncorhynchus kisutch</name>
    <name type="common">Coho salmon</name>
    <name type="synonym">Salmo kisutch</name>
    <dbReference type="NCBI Taxonomy" id="8019"/>
    <lineage>
        <taxon>Eukaryota</taxon>
        <taxon>Metazoa</taxon>
        <taxon>Chordata</taxon>
        <taxon>Craniata</taxon>
        <taxon>Vertebrata</taxon>
        <taxon>Euteleostomi</taxon>
        <taxon>Actinopterygii</taxon>
        <taxon>Neopterygii</taxon>
        <taxon>Teleostei</taxon>
        <taxon>Protacanthopterygii</taxon>
        <taxon>Salmoniformes</taxon>
        <taxon>Salmonidae</taxon>
        <taxon>Salmoninae</taxon>
        <taxon>Oncorhynchus</taxon>
    </lineage>
</organism>
<dbReference type="PROSITE" id="PS50011">
    <property type="entry name" value="PROTEIN_KINASE_DOM"/>
    <property type="match status" value="1"/>
</dbReference>
<dbReference type="InterPro" id="IPR000961">
    <property type="entry name" value="AGC-kinase_C"/>
</dbReference>
<dbReference type="GeneTree" id="ENSGT00940000157002"/>
<comment type="catalytic activity">
    <reaction evidence="11">
        <text>L-seryl-[protein] + ATP = O-phospho-L-seryl-[protein] + ADP + H(+)</text>
        <dbReference type="Rhea" id="RHEA:17989"/>
        <dbReference type="Rhea" id="RHEA-COMP:9863"/>
        <dbReference type="Rhea" id="RHEA-COMP:11604"/>
        <dbReference type="ChEBI" id="CHEBI:15378"/>
        <dbReference type="ChEBI" id="CHEBI:29999"/>
        <dbReference type="ChEBI" id="CHEBI:30616"/>
        <dbReference type="ChEBI" id="CHEBI:83421"/>
        <dbReference type="ChEBI" id="CHEBI:456216"/>
        <dbReference type="EC" id="2.7.11.1"/>
    </reaction>
</comment>
<name>A0A8C7FMK8_ONCKI</name>
<dbReference type="PANTHER" id="PTHR24356:SF1">
    <property type="entry name" value="SERINE_THREONINE-PROTEIN KINASE GREATWALL"/>
    <property type="match status" value="1"/>
</dbReference>
<keyword evidence="6" id="KW-0547">Nucleotide-binding</keyword>
<evidence type="ECO:0000259" key="13">
    <source>
        <dbReference type="PROSITE" id="PS50011"/>
    </source>
</evidence>
<keyword evidence="8" id="KW-0067">ATP-binding</keyword>
<dbReference type="Gene3D" id="3.30.200.20">
    <property type="entry name" value="Phosphorylase Kinase, domain 1"/>
    <property type="match status" value="2"/>
</dbReference>
<dbReference type="PROSITE" id="PS00108">
    <property type="entry name" value="PROTEIN_KINASE_ST"/>
    <property type="match status" value="1"/>
</dbReference>
<dbReference type="PANTHER" id="PTHR24356">
    <property type="entry name" value="SERINE/THREONINE-PROTEIN KINASE"/>
    <property type="match status" value="1"/>
</dbReference>
<comment type="similarity">
    <text evidence="1">Belongs to the protein kinase superfamily. AGC Ser/Thr protein kinase family.</text>
</comment>
<dbReference type="Ensembl" id="ENSOKIT00005032032.1">
    <property type="protein sequence ID" value="ENSOKIP00005030300.1"/>
    <property type="gene ID" value="ENSOKIG00005013047.1"/>
</dbReference>
<dbReference type="FunFam" id="3.30.200.20:FF:000550">
    <property type="entry name" value="Serine/threonine-protein kinase greatwall"/>
    <property type="match status" value="1"/>
</dbReference>
<feature type="compositionally biased region" description="Polar residues" evidence="12">
    <location>
        <begin position="701"/>
        <end position="721"/>
    </location>
</feature>
<dbReference type="InterPro" id="IPR008271">
    <property type="entry name" value="Ser/Thr_kinase_AS"/>
</dbReference>
<reference evidence="15" key="1">
    <citation type="submission" date="2025-08" db="UniProtKB">
        <authorList>
            <consortium name="Ensembl"/>
        </authorList>
    </citation>
    <scope>IDENTIFICATION</scope>
</reference>
<dbReference type="Proteomes" id="UP000694557">
    <property type="component" value="Unassembled WGS sequence"/>
</dbReference>
<evidence type="ECO:0000256" key="7">
    <source>
        <dbReference type="ARBA" id="ARBA00022777"/>
    </source>
</evidence>
<dbReference type="Pfam" id="PF00069">
    <property type="entry name" value="Pkinase"/>
    <property type="match status" value="2"/>
</dbReference>
<dbReference type="AlphaFoldDB" id="A0A8C7FMK8"/>
<evidence type="ECO:0000313" key="16">
    <source>
        <dbReference type="Proteomes" id="UP000694557"/>
    </source>
</evidence>
<dbReference type="GO" id="GO:0005524">
    <property type="term" value="F:ATP binding"/>
    <property type="evidence" value="ECO:0007669"/>
    <property type="project" value="UniProtKB-KW"/>
</dbReference>
<keyword evidence="4" id="KW-0723">Serine/threonine-protein kinase</keyword>
<dbReference type="Gene3D" id="1.10.510.10">
    <property type="entry name" value="Transferase(Phosphotransferase) domain 1"/>
    <property type="match status" value="3"/>
</dbReference>
<keyword evidence="7" id="KW-0418">Kinase</keyword>
<evidence type="ECO:0000256" key="11">
    <source>
        <dbReference type="ARBA" id="ARBA00048679"/>
    </source>
</evidence>
<keyword evidence="5" id="KW-0808">Transferase</keyword>
<evidence type="ECO:0000256" key="8">
    <source>
        <dbReference type="ARBA" id="ARBA00022840"/>
    </source>
</evidence>
<evidence type="ECO:0000256" key="3">
    <source>
        <dbReference type="ARBA" id="ARBA00022148"/>
    </source>
</evidence>
<gene>
    <name evidence="15" type="primary">LOC109899386</name>
</gene>
<evidence type="ECO:0000313" key="15">
    <source>
        <dbReference type="Ensembl" id="ENSOKIP00005030300.1"/>
    </source>
</evidence>
<dbReference type="PROSITE" id="PS51285">
    <property type="entry name" value="AGC_KINASE_CTER"/>
    <property type="match status" value="1"/>
</dbReference>
<accession>A0A8C7FMK8</accession>
<evidence type="ECO:0000256" key="6">
    <source>
        <dbReference type="ARBA" id="ARBA00022741"/>
    </source>
</evidence>
<dbReference type="GO" id="GO:0035556">
    <property type="term" value="P:intracellular signal transduction"/>
    <property type="evidence" value="ECO:0007669"/>
    <property type="project" value="TreeGrafter"/>
</dbReference>
<dbReference type="EC" id="2.7.11.1" evidence="2"/>
<feature type="region of interest" description="Disordered" evidence="12">
    <location>
        <begin position="696"/>
        <end position="728"/>
    </location>
</feature>
<feature type="domain" description="Protein kinase" evidence="13">
    <location>
        <begin position="31"/>
        <end position="883"/>
    </location>
</feature>
<dbReference type="FunFam" id="1.10.510.10:FF:000484">
    <property type="entry name" value="Serine/threonine-protein kinase greatwall, putative"/>
    <property type="match status" value="1"/>
</dbReference>
<sequence>MDAGEKQGACSLSCADGKVSDIPKPASIEDFVVLKPISRGAFGKVYLARKKSNARLYAIKVVKKADMRDKNMADQMKAERDALALSKSPFVVHLFYCLQSAAKVYLVMEYLIGGDVKSLLHIYGYFDEDMSVKYISEVARALDYLHRHGITHRDLKPDNMLVSNEGHIKLTDFGLSKVKLDRELSLADIMTTPSLAMPKQDYFRTPGQVLSLISSLGLNTPAVEGKRHSSGSAVFSPMSCGKIEQRKNSLSSPLRRQKEYLRSPVCLSRTLGPNSCVFSPYALAKSLTPRLLKSRRRFDTMSTGGSQSCIFPSTTDSEGGVSPLWELEQKEIENVPYLYGRNASGQTGGKVTSDIRMLGQGSALASLDNLELRGQLHQEPSTGELSRKAKQEPHVGKRLQFNEVEQSAPPKKPELSQPIRGNVSGAESICATKGKPMEVQSGVTSAVKRGFEEVEKSPEQLESLSKKRDSEYQRCSGVPEVALKYRTGLTGVFADVHLEEFGSKGQGTAKGQVPKRSSPIAVTKNLLCELDDLAEGVFVEGRSFGEDHELSSSLSIDSEGSVSEMSINVNSPTPKWSTHSAKEGHLALLELDNSEISLPPQPPTFASIGTALPGNMLTLRGGVSKRSFLDRVPELDPSVTKSPSFLKPRNVVAFRSYCSSINRSNMSWNSRLSLGSVEAMDMATSASYHSMPAAVTPVQKRPNSNSSLYQTPQTMTTSHTPFRTPKSVRRAPVPVEGVPILGTPDYLAPELLLGIPHDYMVDWWALGVCLFEFLTGVPPFNDETPQLVFQNILNRGRYQLPWLFIASVISVTQRPLRQSKIMHFKVFYITKMVYFVIFFISDIPWPDGDEELSHNSRNAIELLLTMDMNKRAGLKELRSHALFAGLDWDNLQNQTMPFIPQPEDETDTSYFDARNTAQHLVMSGFSL</sequence>
<evidence type="ECO:0000256" key="2">
    <source>
        <dbReference type="ARBA" id="ARBA00012513"/>
    </source>
</evidence>
<keyword evidence="16" id="KW-1185">Reference proteome</keyword>
<dbReference type="InterPro" id="IPR011009">
    <property type="entry name" value="Kinase-like_dom_sf"/>
</dbReference>
<evidence type="ECO:0000259" key="14">
    <source>
        <dbReference type="PROSITE" id="PS51285"/>
    </source>
</evidence>
<evidence type="ECO:0000256" key="9">
    <source>
        <dbReference type="ARBA" id="ARBA00033099"/>
    </source>
</evidence>
<dbReference type="GO" id="GO:0004674">
    <property type="term" value="F:protein serine/threonine kinase activity"/>
    <property type="evidence" value="ECO:0007669"/>
    <property type="project" value="UniProtKB-KW"/>
</dbReference>
<proteinExistence type="inferred from homology"/>
<dbReference type="SMART" id="SM00220">
    <property type="entry name" value="S_TKc"/>
    <property type="match status" value="1"/>
</dbReference>
<protein>
    <recommendedName>
        <fullName evidence="3">Serine/threonine-protein kinase greatwall</fullName>
        <ecNumber evidence="2">2.7.11.1</ecNumber>
    </recommendedName>
    <alternativeName>
        <fullName evidence="9">Microtubule-associated serine/threonine-protein kinase-like</fullName>
    </alternativeName>
</protein>
<evidence type="ECO:0000256" key="10">
    <source>
        <dbReference type="ARBA" id="ARBA00047899"/>
    </source>
</evidence>
<feature type="domain" description="AGC-kinase C-terminal" evidence="14">
    <location>
        <begin position="884"/>
        <end position="927"/>
    </location>
</feature>
<dbReference type="InterPro" id="IPR050236">
    <property type="entry name" value="Ser_Thr_kinase_AGC"/>
</dbReference>
<reference evidence="15" key="2">
    <citation type="submission" date="2025-09" db="UniProtKB">
        <authorList>
            <consortium name="Ensembl"/>
        </authorList>
    </citation>
    <scope>IDENTIFICATION</scope>
</reference>
<evidence type="ECO:0000256" key="1">
    <source>
        <dbReference type="ARBA" id="ARBA00009903"/>
    </source>
</evidence>
<evidence type="ECO:0000256" key="12">
    <source>
        <dbReference type="SAM" id="MobiDB-lite"/>
    </source>
</evidence>